<name>A0A3P6RJC3_DIBLA</name>
<dbReference type="EMBL" id="UYRU01019799">
    <property type="protein sequence ID" value="VDK54790.1"/>
    <property type="molecule type" value="Genomic_DNA"/>
</dbReference>
<protein>
    <submittedName>
        <fullName evidence="2">Uncharacterized protein</fullName>
    </submittedName>
</protein>
<dbReference type="Proteomes" id="UP000281553">
    <property type="component" value="Unassembled WGS sequence"/>
</dbReference>
<feature type="compositionally biased region" description="Basic and acidic residues" evidence="1">
    <location>
        <begin position="68"/>
        <end position="80"/>
    </location>
</feature>
<reference evidence="2 3" key="1">
    <citation type="submission" date="2018-11" db="EMBL/GenBank/DDBJ databases">
        <authorList>
            <consortium name="Pathogen Informatics"/>
        </authorList>
    </citation>
    <scope>NUCLEOTIDE SEQUENCE [LARGE SCALE GENOMIC DNA]</scope>
</reference>
<proteinExistence type="predicted"/>
<feature type="compositionally biased region" description="Pro residues" evidence="1">
    <location>
        <begin position="81"/>
        <end position="90"/>
    </location>
</feature>
<feature type="non-terminal residue" evidence="2">
    <location>
        <position position="1"/>
    </location>
</feature>
<accession>A0A3P6RJC3</accession>
<evidence type="ECO:0000313" key="3">
    <source>
        <dbReference type="Proteomes" id="UP000281553"/>
    </source>
</evidence>
<gene>
    <name evidence="2" type="ORF">DILT_LOCUS2052</name>
</gene>
<evidence type="ECO:0000256" key="1">
    <source>
        <dbReference type="SAM" id="MobiDB-lite"/>
    </source>
</evidence>
<organism evidence="2 3">
    <name type="scientific">Dibothriocephalus latus</name>
    <name type="common">Fish tapeworm</name>
    <name type="synonym">Diphyllobothrium latum</name>
    <dbReference type="NCBI Taxonomy" id="60516"/>
    <lineage>
        <taxon>Eukaryota</taxon>
        <taxon>Metazoa</taxon>
        <taxon>Spiralia</taxon>
        <taxon>Lophotrochozoa</taxon>
        <taxon>Platyhelminthes</taxon>
        <taxon>Cestoda</taxon>
        <taxon>Eucestoda</taxon>
        <taxon>Diphyllobothriidea</taxon>
        <taxon>Diphyllobothriidae</taxon>
        <taxon>Dibothriocephalus</taxon>
    </lineage>
</organism>
<evidence type="ECO:0000313" key="2">
    <source>
        <dbReference type="EMBL" id="VDK54790.1"/>
    </source>
</evidence>
<feature type="region of interest" description="Disordered" evidence="1">
    <location>
        <begin position="1"/>
        <end position="43"/>
    </location>
</feature>
<dbReference type="AlphaFoldDB" id="A0A3P6RJC3"/>
<sequence length="126" mass="13277">ASQAVAQATSSAKKKSKSSEQSSSKAKSTKAPARTPTQLNPDLCTNLSCPGKPTCSKIHIADILGPASRDDHSRQRRPESPRQPAPPPPKQVSKVKKSATPAGLCTDITCRGAGVCPKLHMTDFMT</sequence>
<feature type="compositionally biased region" description="Low complexity" evidence="1">
    <location>
        <begin position="19"/>
        <end position="31"/>
    </location>
</feature>
<feature type="region of interest" description="Disordered" evidence="1">
    <location>
        <begin position="61"/>
        <end position="100"/>
    </location>
</feature>
<feature type="compositionally biased region" description="Low complexity" evidence="1">
    <location>
        <begin position="1"/>
        <end position="11"/>
    </location>
</feature>
<keyword evidence="3" id="KW-1185">Reference proteome</keyword>